<dbReference type="Pfam" id="PF13585">
    <property type="entry name" value="CHU_C"/>
    <property type="match status" value="1"/>
</dbReference>
<evidence type="ECO:0000313" key="3">
    <source>
        <dbReference type="Proteomes" id="UP000199203"/>
    </source>
</evidence>
<accession>A0A1G7V6J4</accession>
<dbReference type="NCBIfam" id="TIGR04131">
    <property type="entry name" value="Bac_Flav_CTERM"/>
    <property type="match status" value="1"/>
</dbReference>
<proteinExistence type="predicted"/>
<sequence>MKKLSILYFFFLFSLIFSQNREANDCVNYIQICGNQTITLNPTGYGIQELDSTRVCKSEEHNSLWLKFTAKTTGTLGFDLIPTSSSIDVDYDFWIFGPNVSCGNIGFSVRCSTTNPEAAFLADNHTGMRDTEPAGDFSEGPGELGDGYIKSMDVIAGESYFLVIDRPIGNGAFTLNWTGTALLGDPFGTAPNVFGAVAPIDVCNSSLLYDFSVYSTDILNGNPEFDITYYATYEDATYDENRITNPITLGNHDYYYRIQSTVTECFRVETIKVNWKPLTLNTPELKACKNNSGEGIFNLTSANLTSESIADIKYYLTFQDAQDHIPGTEILTPGLYFSVEKSVFAWVKTVSGCENIAEIILSFFPLPNVDTSLYDANHCDNDLDGSVSLKFSNITPTIVINPTDFNVYYYLSTNPGIALANDFTFTSDRTVIVEVKSKNGCPSVFGTINFKIAPQITLSPVQPIQICDSDRSGNEMVNLNDYTAQFTTQATATAYETLADAKKDINRISFSQDLKANKSFFFRFQNSVDCPSVGELKLIFQSPKISSLIQDVIICKENNITLDAGPGFDSYVWSSGSTKSSSGALKVGEHWVDLMFDHCTTRQTVKVIAEEEVIIKILEIENDRLTVTVTGGTAPYEYSLDNFTWQSSNIFNNIPKGIQHIYVRSSKKCIPSIREFSNIDLVNVITPNGDGKNDVLDYSALRLKNNVTFKIFDRFGRFVFIGKDGNYIWNGKDGKKLLSTGTFWYTLEWTEPDTEVIHRYNSWILLKNR</sequence>
<keyword evidence="1" id="KW-0732">Signal</keyword>
<organism evidence="2 3">
    <name type="scientific">Epilithonimonas hungarica</name>
    <dbReference type="NCBI Taxonomy" id="454006"/>
    <lineage>
        <taxon>Bacteria</taxon>
        <taxon>Pseudomonadati</taxon>
        <taxon>Bacteroidota</taxon>
        <taxon>Flavobacteriia</taxon>
        <taxon>Flavobacteriales</taxon>
        <taxon>Weeksellaceae</taxon>
        <taxon>Chryseobacterium group</taxon>
        <taxon>Epilithonimonas</taxon>
    </lineage>
</organism>
<dbReference type="OrthoDB" id="9765926at2"/>
<dbReference type="EMBL" id="FNBH01000005">
    <property type="protein sequence ID" value="SDG54979.1"/>
    <property type="molecule type" value="Genomic_DNA"/>
</dbReference>
<evidence type="ECO:0000256" key="1">
    <source>
        <dbReference type="SAM" id="SignalP"/>
    </source>
</evidence>
<keyword evidence="3" id="KW-1185">Reference proteome</keyword>
<feature type="signal peptide" evidence="1">
    <location>
        <begin position="1"/>
        <end position="23"/>
    </location>
</feature>
<dbReference type="RefSeq" id="WP_089874801.1">
    <property type="nucleotide sequence ID" value="NZ_FNBH01000005.1"/>
</dbReference>
<dbReference type="Proteomes" id="UP000199203">
    <property type="component" value="Unassembled WGS sequence"/>
</dbReference>
<protein>
    <submittedName>
        <fullName evidence="2">Gliding motility-associated C-terminal domain-containing protein</fullName>
    </submittedName>
</protein>
<name>A0A1G7V6J4_9FLAO</name>
<dbReference type="AlphaFoldDB" id="A0A1G7V6J4"/>
<dbReference type="STRING" id="454006.SAMN05421825_3527"/>
<gene>
    <name evidence="2" type="ORF">SAMN05421825_3527</name>
</gene>
<dbReference type="InterPro" id="IPR026341">
    <property type="entry name" value="T9SS_type_B"/>
</dbReference>
<evidence type="ECO:0000313" key="2">
    <source>
        <dbReference type="EMBL" id="SDG54979.1"/>
    </source>
</evidence>
<reference evidence="3" key="1">
    <citation type="submission" date="2016-10" db="EMBL/GenBank/DDBJ databases">
        <authorList>
            <person name="Varghese N."/>
            <person name="Submissions S."/>
        </authorList>
    </citation>
    <scope>NUCLEOTIDE SEQUENCE [LARGE SCALE GENOMIC DNA]</scope>
    <source>
        <strain evidence="3">DSM 19684</strain>
    </source>
</reference>
<feature type="chain" id="PRO_5011741341" evidence="1">
    <location>
        <begin position="24"/>
        <end position="769"/>
    </location>
</feature>